<dbReference type="Pfam" id="PF13376">
    <property type="entry name" value="OmdA"/>
    <property type="match status" value="1"/>
</dbReference>
<evidence type="ECO:0000259" key="1">
    <source>
        <dbReference type="Pfam" id="PF08818"/>
    </source>
</evidence>
<name>A0A1I6ACR6_9RHOB</name>
<dbReference type="EMBL" id="FOXV01000017">
    <property type="protein sequence ID" value="SFQ66471.1"/>
    <property type="molecule type" value="Genomic_DNA"/>
</dbReference>
<accession>A0A1I6ACR6</accession>
<dbReference type="Proteomes" id="UP000243106">
    <property type="component" value="Unassembled WGS sequence"/>
</dbReference>
<dbReference type="InterPro" id="IPR014922">
    <property type="entry name" value="YdhG-like"/>
</dbReference>
<dbReference type="SUPFAM" id="SSF159888">
    <property type="entry name" value="YdhG-like"/>
    <property type="match status" value="1"/>
</dbReference>
<dbReference type="RefSeq" id="WP_093015375.1">
    <property type="nucleotide sequence ID" value="NZ_FOXV01000017.1"/>
</dbReference>
<dbReference type="Pfam" id="PF08818">
    <property type="entry name" value="DUF1801"/>
    <property type="match status" value="1"/>
</dbReference>
<evidence type="ECO:0000313" key="3">
    <source>
        <dbReference type="Proteomes" id="UP000243106"/>
    </source>
</evidence>
<dbReference type="InterPro" id="IPR016786">
    <property type="entry name" value="YdeI_bac"/>
</dbReference>
<keyword evidence="3" id="KW-1185">Reference proteome</keyword>
<reference evidence="3" key="1">
    <citation type="submission" date="2016-10" db="EMBL/GenBank/DDBJ databases">
        <authorList>
            <person name="Varghese N."/>
            <person name="Submissions S."/>
        </authorList>
    </citation>
    <scope>NUCLEOTIDE SEQUENCE [LARGE SCALE GENOMIC DNA]</scope>
    <source>
        <strain evidence="3">JCM 10271</strain>
    </source>
</reference>
<organism evidence="2 3">
    <name type="scientific">Roseivivax halotolerans</name>
    <dbReference type="NCBI Taxonomy" id="93684"/>
    <lineage>
        <taxon>Bacteria</taxon>
        <taxon>Pseudomonadati</taxon>
        <taxon>Pseudomonadota</taxon>
        <taxon>Alphaproteobacteria</taxon>
        <taxon>Rhodobacterales</taxon>
        <taxon>Roseobacteraceae</taxon>
        <taxon>Roseivivax</taxon>
    </lineage>
</organism>
<proteinExistence type="predicted"/>
<protein>
    <submittedName>
        <fullName evidence="2">Uncharacterized conserved protein YdeI, YjbR/CyaY-like superfamily, DUF1801 family</fullName>
    </submittedName>
</protein>
<dbReference type="AlphaFoldDB" id="A0A1I6ACR6"/>
<sequence>MITDAEIYFAQGCGRCDRFATPDCSAVRWQPALDALRDLLRAEGLRETAKWGHPCYMHFSRNIAIIGAFRAEFRLSFFDAALLEDRNGVLERHGPNTAQPDAVRFTDIGDVARKADAVRALIAQAKRHAEAGTRAPKTQVELDCPPALIDALDSDPDFAEAFAALTPGRRKSYVLHVNGAKHRDTQDARITRFREKVFAGKGFNER</sequence>
<feature type="domain" description="YdhG-like" evidence="1">
    <location>
        <begin position="29"/>
        <end position="125"/>
    </location>
</feature>
<gene>
    <name evidence="2" type="ORF">SAMN05421853_11761</name>
</gene>
<dbReference type="PIRSF" id="PIRSF021308">
    <property type="entry name" value="UCP021308"/>
    <property type="match status" value="1"/>
</dbReference>
<dbReference type="STRING" id="93684.SAMN05421853_11761"/>
<evidence type="ECO:0000313" key="2">
    <source>
        <dbReference type="EMBL" id="SFQ66471.1"/>
    </source>
</evidence>